<dbReference type="GeneID" id="7827839"/>
<feature type="compositionally biased region" description="Low complexity" evidence="2">
    <location>
        <begin position="1224"/>
        <end position="1237"/>
    </location>
</feature>
<dbReference type="Proteomes" id="UP000009168">
    <property type="component" value="Unassembled WGS sequence"/>
</dbReference>
<evidence type="ECO:0000313" key="3">
    <source>
        <dbReference type="EMBL" id="EAR89289.2"/>
    </source>
</evidence>
<evidence type="ECO:0000256" key="1">
    <source>
        <dbReference type="SAM" id="Coils"/>
    </source>
</evidence>
<feature type="compositionally biased region" description="Polar residues" evidence="2">
    <location>
        <begin position="942"/>
        <end position="951"/>
    </location>
</feature>
<evidence type="ECO:0000313" key="4">
    <source>
        <dbReference type="Proteomes" id="UP000009168"/>
    </source>
</evidence>
<feature type="region of interest" description="Disordered" evidence="2">
    <location>
        <begin position="1208"/>
        <end position="1275"/>
    </location>
</feature>
<keyword evidence="1" id="KW-0175">Coiled coil</keyword>
<feature type="compositionally biased region" description="Low complexity" evidence="2">
    <location>
        <begin position="972"/>
        <end position="1044"/>
    </location>
</feature>
<keyword evidence="4" id="KW-1185">Reference proteome</keyword>
<accession>I7M0K5</accession>
<dbReference type="RefSeq" id="XP_001009534.2">
    <property type="nucleotide sequence ID" value="XM_001009534.2"/>
</dbReference>
<feature type="coiled-coil region" evidence="1">
    <location>
        <begin position="95"/>
        <end position="132"/>
    </location>
</feature>
<dbReference type="eggNOG" id="ENOG502SG89">
    <property type="taxonomic scope" value="Eukaryota"/>
</dbReference>
<organism evidence="3 4">
    <name type="scientific">Tetrahymena thermophila (strain SB210)</name>
    <dbReference type="NCBI Taxonomy" id="312017"/>
    <lineage>
        <taxon>Eukaryota</taxon>
        <taxon>Sar</taxon>
        <taxon>Alveolata</taxon>
        <taxon>Ciliophora</taxon>
        <taxon>Intramacronucleata</taxon>
        <taxon>Oligohymenophorea</taxon>
        <taxon>Hymenostomatida</taxon>
        <taxon>Tetrahymenina</taxon>
        <taxon>Tetrahymenidae</taxon>
        <taxon>Tetrahymena</taxon>
    </lineage>
</organism>
<dbReference type="EMBL" id="GG662821">
    <property type="protein sequence ID" value="EAR89289.2"/>
    <property type="molecule type" value="Genomic_DNA"/>
</dbReference>
<feature type="compositionally biased region" description="Basic and acidic residues" evidence="2">
    <location>
        <begin position="750"/>
        <end position="760"/>
    </location>
</feature>
<gene>
    <name evidence="3" type="ORF">TTHERM_00371040</name>
</gene>
<proteinExistence type="predicted"/>
<dbReference type="KEGG" id="tet:TTHERM_00371040"/>
<protein>
    <submittedName>
        <fullName evidence="3">Uncharacterized protein</fullName>
    </submittedName>
</protein>
<evidence type="ECO:0000256" key="2">
    <source>
        <dbReference type="SAM" id="MobiDB-lite"/>
    </source>
</evidence>
<name>I7M0K5_TETTS</name>
<feature type="region of interest" description="Disordered" evidence="2">
    <location>
        <begin position="942"/>
        <end position="1049"/>
    </location>
</feature>
<sequence>MNYRTISTPNTAYTIKTPQYYHKTGQKGKEKSLHEIKFNADQYSILGERTLEILKKRERSGVERDEVEKECLEVLMTLDVENGLQANHYEDQVMLEKALQKITQMARDNKNLKELKDLLSILVNQRKQLKEREDAFLNSLSVFIDFYARGDFELLQKGIIRDAFLQKELEQLHKLMALKQKLINDRKKFHFDLNSFLQQPAKPPTPIPIEYEPVVEKVVTPPPPPPKREPERPQCNLWNFEHPSLRDWRANFLGPQFPYHTFTIEQLLLLLGQRQQPSIQVLPPLNQPGPTNIYMGGAMPPFQAPFNLKMEWPYVTGLSHRFPRGANTEVEQLEYLKAMEADLLLNLRKTPPFSPEYGILASHLNLIRQLIGNYDKKKYHWLDYSHEIVNLPGTTIKPTKLIHYQVPFEDPSGAVNNLSTSINNASLGQKRVGSSPNITIERSGTPNKAQNLTNTQIIPGQQFPPGNHTQKITQKYRMKINVNDIEGISGFRFKFHKLEKLAEKHGNSFTVRGALLYGDDVYIDKNGDNCSFSAIINGVRSETDPSKVLGKAKRDFDIDMRPVLSEFHTIEDLEKFKLLLNVFDKDGKLIGWEVFPMYTNLRFNKGRYTCCLYAPPSQKPPFSDPKIPLDIEMQHEIIPLPCPDSDDDSDDEYMHVYGRNKRFINSTTSQILDGFDDPAQRIKLEDDNINEIDRLRKYKLALLRKKGDGMFEDDQDNLDKYKMQTKKNQLDSNRNQKKRGEGEGDDDDDEYRKNKQERAKNNKLNLSDYDNIHGFRLKFNTLKNYDIKKGKKVTVRLAIVYGQTVIKDLNGLQCADSKDMVAKQSKQDITAVDINFIRDFDVDLYDLVQQYDYNELEKFCLIANFFDEAGNQVGWITIPLFKYRKFNKGKKVDYLYEPPALPPPFEGQKTNSKFKIESEMIPFPIDKDIDISVDQVQSLNLSSIKRAPQQNKRGDSPRNAGVMRNNLVSPKNNNILNSSLNNSLNSNNQINDLNNNLSKKNDQNNNNNNPSSVRSNNLNSNNNPNNQKNNLNNSSLKNSNLPKKVPIPNIKPSDKSILIRFLNLKNHDPSKGNQLTIRGSMIFGEEVMMDDLGNSCTYNKSFNAQAGAERNSLQLQQECIYNLNPNKLQDDYDIKQLESMQMYYTVYDNKQNQIGWIVFPLFKYKKLNKGKFTNYLLEPPSQQPPFNLQAIKNSKSRLEYEIMTSEYQSVNQEEEDEQSPQIINSNNKNINNNLSNNYDEDDDNNNNKNKQKNNKNSNKNAAAQQSQDFSDLDSEPDSKIGVSIYLKEVKNQKEKISIAYHLKICDTIITKLILSRDSQPCYFETDSVFDPDTKLKNNLIDEKVFFLIDPDKLKSKTHNFQNVFLSIFFLKENPQKIEDGESPYGWFAQPLYDAKGNFKKGTFSEKIFKLPEQQSFPLNTKSLSKLDSQIEFTIDVVNAPQK</sequence>
<dbReference type="InParanoid" id="I7M0K5"/>
<reference evidence="4" key="1">
    <citation type="journal article" date="2006" name="PLoS Biol.">
        <title>Macronuclear genome sequence of the ciliate Tetrahymena thermophila, a model eukaryote.</title>
        <authorList>
            <person name="Eisen J.A."/>
            <person name="Coyne R.S."/>
            <person name="Wu M."/>
            <person name="Wu D."/>
            <person name="Thiagarajan M."/>
            <person name="Wortman J.R."/>
            <person name="Badger J.H."/>
            <person name="Ren Q."/>
            <person name="Amedeo P."/>
            <person name="Jones K.M."/>
            <person name="Tallon L.J."/>
            <person name="Delcher A.L."/>
            <person name="Salzberg S.L."/>
            <person name="Silva J.C."/>
            <person name="Haas B.J."/>
            <person name="Majoros W.H."/>
            <person name="Farzad M."/>
            <person name="Carlton J.M."/>
            <person name="Smith R.K. Jr."/>
            <person name="Garg J."/>
            <person name="Pearlman R.E."/>
            <person name="Karrer K.M."/>
            <person name="Sun L."/>
            <person name="Manning G."/>
            <person name="Elde N.C."/>
            <person name="Turkewitz A.P."/>
            <person name="Asai D.J."/>
            <person name="Wilkes D.E."/>
            <person name="Wang Y."/>
            <person name="Cai H."/>
            <person name="Collins K."/>
            <person name="Stewart B.A."/>
            <person name="Lee S.R."/>
            <person name="Wilamowska K."/>
            <person name="Weinberg Z."/>
            <person name="Ruzzo W.L."/>
            <person name="Wloga D."/>
            <person name="Gaertig J."/>
            <person name="Frankel J."/>
            <person name="Tsao C.-C."/>
            <person name="Gorovsky M.A."/>
            <person name="Keeling P.J."/>
            <person name="Waller R.F."/>
            <person name="Patron N.J."/>
            <person name="Cherry J.M."/>
            <person name="Stover N.A."/>
            <person name="Krieger C.J."/>
            <person name="del Toro C."/>
            <person name="Ryder H.F."/>
            <person name="Williamson S.C."/>
            <person name="Barbeau R.A."/>
            <person name="Hamilton E.P."/>
            <person name="Orias E."/>
        </authorList>
    </citation>
    <scope>NUCLEOTIDE SEQUENCE [LARGE SCALE GENOMIC DNA]</scope>
    <source>
        <strain evidence="4">SB210</strain>
    </source>
</reference>
<feature type="region of interest" description="Disordered" evidence="2">
    <location>
        <begin position="723"/>
        <end position="762"/>
    </location>
</feature>